<feature type="domain" description="Ketopantoate reductase C-terminal" evidence="2">
    <location>
        <begin position="221"/>
        <end position="345"/>
    </location>
</feature>
<dbReference type="InterPro" id="IPR013752">
    <property type="entry name" value="KPA_reductase"/>
</dbReference>
<evidence type="ECO:0000313" key="3">
    <source>
        <dbReference type="EMBL" id="KIX93916.1"/>
    </source>
</evidence>
<organism evidence="3 4">
    <name type="scientific">Fonsecaea multimorphosa CBS 102226</name>
    <dbReference type="NCBI Taxonomy" id="1442371"/>
    <lineage>
        <taxon>Eukaryota</taxon>
        <taxon>Fungi</taxon>
        <taxon>Dikarya</taxon>
        <taxon>Ascomycota</taxon>
        <taxon>Pezizomycotina</taxon>
        <taxon>Eurotiomycetes</taxon>
        <taxon>Chaetothyriomycetidae</taxon>
        <taxon>Chaetothyriales</taxon>
        <taxon>Herpotrichiellaceae</taxon>
        <taxon>Fonsecaea</taxon>
    </lineage>
</organism>
<evidence type="ECO:0000259" key="1">
    <source>
        <dbReference type="Pfam" id="PF02558"/>
    </source>
</evidence>
<dbReference type="PANTHER" id="PTHR21708">
    <property type="entry name" value="PROBABLE 2-DEHYDROPANTOATE 2-REDUCTASE"/>
    <property type="match status" value="1"/>
</dbReference>
<dbReference type="Pfam" id="PF02558">
    <property type="entry name" value="ApbA"/>
    <property type="match status" value="1"/>
</dbReference>
<evidence type="ECO:0000259" key="2">
    <source>
        <dbReference type="Pfam" id="PF08546"/>
    </source>
</evidence>
<dbReference type="InterPro" id="IPR036291">
    <property type="entry name" value="NAD(P)-bd_dom_sf"/>
</dbReference>
<sequence length="363" mass="39419">MTSKANVLVVGTGGVGTMAVYALESGGHARVTAVLRSNYETVVAKGFSFDSVSHGKVSGWKPTAGKYPVVMRNLTLRKHLLTLMHFATVTNEVPSAEQADQPFDFIVVTTKNTPDVPPTVADLIVPAVTAGHTIIVLVQNGMNIESPVQQAFPSNMVLSGVSYIGAKEVTPGHIWQSDPDVLFIGPFVHPAISKQTGLAAAKRFVDIYNAGGKVECQLDDDVAARRWRKLIYNASYNPVCAITQMDTSRLRLAKSPIDGLVRPLMGEIITAAGAHGIELPTSLIDIMVNAEDIDEYFEPSMQQDIAKGNLTEYENIVGEPLRAAESKGVATPTLRLIYEVMRALQWRTKERKGLIQSLPPKRN</sequence>
<dbReference type="GeneID" id="27715999"/>
<dbReference type="InterPro" id="IPR008927">
    <property type="entry name" value="6-PGluconate_DH-like_C_sf"/>
</dbReference>
<reference evidence="3 4" key="1">
    <citation type="submission" date="2015-01" db="EMBL/GenBank/DDBJ databases">
        <title>The Genome Sequence of Fonsecaea multimorphosa CBS 102226.</title>
        <authorList>
            <consortium name="The Broad Institute Genomics Platform"/>
            <person name="Cuomo C."/>
            <person name="de Hoog S."/>
            <person name="Gorbushina A."/>
            <person name="Stielow B."/>
            <person name="Teixiera M."/>
            <person name="Abouelleil A."/>
            <person name="Chapman S.B."/>
            <person name="Priest M."/>
            <person name="Young S.K."/>
            <person name="Wortman J."/>
            <person name="Nusbaum C."/>
            <person name="Birren B."/>
        </authorList>
    </citation>
    <scope>NUCLEOTIDE SEQUENCE [LARGE SCALE GENOMIC DNA]</scope>
    <source>
        <strain evidence="3 4">CBS 102226</strain>
    </source>
</reference>
<dbReference type="RefSeq" id="XP_016628039.1">
    <property type="nucleotide sequence ID" value="XM_016780746.1"/>
</dbReference>
<keyword evidence="4" id="KW-1185">Reference proteome</keyword>
<dbReference type="Proteomes" id="UP000053411">
    <property type="component" value="Unassembled WGS sequence"/>
</dbReference>
<evidence type="ECO:0000313" key="4">
    <source>
        <dbReference type="Proteomes" id="UP000053411"/>
    </source>
</evidence>
<dbReference type="EMBL" id="KN848090">
    <property type="protein sequence ID" value="KIX93916.1"/>
    <property type="molecule type" value="Genomic_DNA"/>
</dbReference>
<protein>
    <recommendedName>
        <fullName evidence="5">2-dehydropantoate 2-reductase</fullName>
    </recommendedName>
</protein>
<accession>A0A0D2I9T8</accession>
<dbReference type="AlphaFoldDB" id="A0A0D2I9T8"/>
<proteinExistence type="predicted"/>
<dbReference type="VEuPathDB" id="FungiDB:Z520_10253"/>
<name>A0A0D2I9T8_9EURO</name>
<dbReference type="FunFam" id="1.10.1040.10:FF:000017">
    <property type="entry name" value="2-dehydropantoate 2-reductase"/>
    <property type="match status" value="1"/>
</dbReference>
<dbReference type="PANTHER" id="PTHR21708:SF30">
    <property type="entry name" value="2-DEHYDROPANTOATE 2-REDUCTASE-RELATED"/>
    <property type="match status" value="1"/>
</dbReference>
<feature type="domain" description="Ketopantoate reductase N-terminal" evidence="1">
    <location>
        <begin position="7"/>
        <end position="187"/>
    </location>
</feature>
<dbReference type="STRING" id="1442371.A0A0D2I9T8"/>
<dbReference type="InterPro" id="IPR051402">
    <property type="entry name" value="KPR-Related"/>
</dbReference>
<dbReference type="SUPFAM" id="SSF51735">
    <property type="entry name" value="NAD(P)-binding Rossmann-fold domains"/>
    <property type="match status" value="1"/>
</dbReference>
<dbReference type="GO" id="GO:0005737">
    <property type="term" value="C:cytoplasm"/>
    <property type="evidence" value="ECO:0007669"/>
    <property type="project" value="TreeGrafter"/>
</dbReference>
<dbReference type="Pfam" id="PF08546">
    <property type="entry name" value="ApbA_C"/>
    <property type="match status" value="1"/>
</dbReference>
<dbReference type="InterPro" id="IPR013328">
    <property type="entry name" value="6PGD_dom2"/>
</dbReference>
<dbReference type="Gene3D" id="1.10.1040.10">
    <property type="entry name" value="N-(1-d-carboxylethyl)-l-norvaline Dehydrogenase, domain 2"/>
    <property type="match status" value="1"/>
</dbReference>
<dbReference type="Gene3D" id="3.40.50.720">
    <property type="entry name" value="NAD(P)-binding Rossmann-like Domain"/>
    <property type="match status" value="1"/>
</dbReference>
<dbReference type="OrthoDB" id="3609at2759"/>
<dbReference type="InterPro" id="IPR013332">
    <property type="entry name" value="KPR_N"/>
</dbReference>
<dbReference type="SUPFAM" id="SSF48179">
    <property type="entry name" value="6-phosphogluconate dehydrogenase C-terminal domain-like"/>
    <property type="match status" value="1"/>
</dbReference>
<gene>
    <name evidence="3" type="ORF">Z520_10253</name>
</gene>
<evidence type="ECO:0008006" key="5">
    <source>
        <dbReference type="Google" id="ProtNLM"/>
    </source>
</evidence>